<keyword evidence="3" id="KW-1185">Reference proteome</keyword>
<reference evidence="2 3" key="1">
    <citation type="submission" date="2022-06" db="EMBL/GenBank/DDBJ databases">
        <title>Haloarcula sp. a new haloarchaeum isolate from saline soil.</title>
        <authorList>
            <person name="Strakova D."/>
            <person name="Galisteo C."/>
            <person name="Sanchez-Porro C."/>
            <person name="Ventosa A."/>
        </authorList>
    </citation>
    <scope>NUCLEOTIDE SEQUENCE [LARGE SCALE GENOMIC DNA]</scope>
    <source>
        <strain evidence="2 3">S1CR25-12</strain>
    </source>
</reference>
<dbReference type="RefSeq" id="WP_310920467.1">
    <property type="nucleotide sequence ID" value="NZ_JAMQON010000004.1"/>
</dbReference>
<dbReference type="Proteomes" id="UP001259659">
    <property type="component" value="Unassembled WGS sequence"/>
</dbReference>
<evidence type="ECO:0000313" key="2">
    <source>
        <dbReference type="EMBL" id="MDS0260725.1"/>
    </source>
</evidence>
<accession>A0ABU2FFX2</accession>
<protein>
    <submittedName>
        <fullName evidence="2">UPF0175 family protein</fullName>
    </submittedName>
</protein>
<gene>
    <name evidence="2" type="ORF">NDI56_15060</name>
</gene>
<comment type="caution">
    <text evidence="2">The sequence shown here is derived from an EMBL/GenBank/DDBJ whole genome shotgun (WGS) entry which is preliminary data.</text>
</comment>
<evidence type="ECO:0000256" key="1">
    <source>
        <dbReference type="SAM" id="MobiDB-lite"/>
    </source>
</evidence>
<sequence length="67" mass="7542">MSKRMNHDESERIRTAFRLYEIGEFGMRDAAAFAGLGIGEMMTEANERDIPSNYDGAELADDVEALR</sequence>
<name>A0ABU2FFX2_9EURY</name>
<dbReference type="InterPro" id="IPR005368">
    <property type="entry name" value="UPF0175"/>
</dbReference>
<dbReference type="Pfam" id="PF03683">
    <property type="entry name" value="UPF0175"/>
    <property type="match status" value="1"/>
</dbReference>
<feature type="compositionally biased region" description="Acidic residues" evidence="1">
    <location>
        <begin position="58"/>
        <end position="67"/>
    </location>
</feature>
<dbReference type="EMBL" id="JAMQON010000004">
    <property type="protein sequence ID" value="MDS0260725.1"/>
    <property type="molecule type" value="Genomic_DNA"/>
</dbReference>
<feature type="region of interest" description="Disordered" evidence="1">
    <location>
        <begin position="47"/>
        <end position="67"/>
    </location>
</feature>
<organism evidence="2 3">
    <name type="scientific">Haloarcula saliterrae</name>
    <dbReference type="NCBI Taxonomy" id="2950534"/>
    <lineage>
        <taxon>Archaea</taxon>
        <taxon>Methanobacteriati</taxon>
        <taxon>Methanobacteriota</taxon>
        <taxon>Stenosarchaea group</taxon>
        <taxon>Halobacteria</taxon>
        <taxon>Halobacteriales</taxon>
        <taxon>Haloarculaceae</taxon>
        <taxon>Haloarcula</taxon>
    </lineage>
</organism>
<evidence type="ECO:0000313" key="3">
    <source>
        <dbReference type="Proteomes" id="UP001259659"/>
    </source>
</evidence>
<proteinExistence type="predicted"/>